<dbReference type="RefSeq" id="WP_014255074.1">
    <property type="nucleotide sequence ID" value="NC_016627.1"/>
</dbReference>
<keyword evidence="3" id="KW-1185">Reference proteome</keyword>
<dbReference type="AlphaFoldDB" id="G8LUV9"/>
<keyword evidence="1" id="KW-1133">Transmembrane helix</keyword>
<feature type="transmembrane region" description="Helical" evidence="1">
    <location>
        <begin position="37"/>
        <end position="56"/>
    </location>
</feature>
<reference evidence="3" key="1">
    <citation type="submission" date="2011-12" db="EMBL/GenBank/DDBJ databases">
        <title>Complete sequence of Clostridium clariflavum DSM 19732.</title>
        <authorList>
            <consortium name="US DOE Joint Genome Institute"/>
            <person name="Lucas S."/>
            <person name="Han J."/>
            <person name="Lapidus A."/>
            <person name="Cheng J.-F."/>
            <person name="Goodwin L."/>
            <person name="Pitluck S."/>
            <person name="Peters L."/>
            <person name="Teshima H."/>
            <person name="Detter J.C."/>
            <person name="Han C."/>
            <person name="Tapia R."/>
            <person name="Land M."/>
            <person name="Hauser L."/>
            <person name="Kyrpides N."/>
            <person name="Ivanova N."/>
            <person name="Pagani I."/>
            <person name="Kitzmiller T."/>
            <person name="Lynd L."/>
            <person name="Izquierdo J."/>
            <person name="Woyke T."/>
        </authorList>
    </citation>
    <scope>NUCLEOTIDE SEQUENCE [LARGE SCALE GENOMIC DNA]</scope>
    <source>
        <strain evidence="3">DSM 19732 / NBRC 101661 / EBR45</strain>
    </source>
</reference>
<evidence type="ECO:0000256" key="1">
    <source>
        <dbReference type="SAM" id="Phobius"/>
    </source>
</evidence>
<dbReference type="EMBL" id="CP003065">
    <property type="protein sequence ID" value="AEV68489.1"/>
    <property type="molecule type" value="Genomic_DNA"/>
</dbReference>
<organism evidence="2 3">
    <name type="scientific">Acetivibrio clariflavus (strain DSM 19732 / NBRC 101661 / EBR45)</name>
    <name type="common">Clostridium clariflavum</name>
    <dbReference type="NCBI Taxonomy" id="720554"/>
    <lineage>
        <taxon>Bacteria</taxon>
        <taxon>Bacillati</taxon>
        <taxon>Bacillota</taxon>
        <taxon>Clostridia</taxon>
        <taxon>Eubacteriales</taxon>
        <taxon>Oscillospiraceae</taxon>
        <taxon>Acetivibrio</taxon>
    </lineage>
</organism>
<dbReference type="eggNOG" id="ENOG5032J2Q">
    <property type="taxonomic scope" value="Bacteria"/>
</dbReference>
<reference evidence="2 3" key="2">
    <citation type="journal article" date="2012" name="Stand. Genomic Sci.">
        <title>Complete Genome Sequence of Clostridium clariflavum DSM 19732.</title>
        <authorList>
            <person name="Izquierdo J.A."/>
            <person name="Goodwin L."/>
            <person name="Davenport K.W."/>
            <person name="Teshima H."/>
            <person name="Bruce D."/>
            <person name="Detter C."/>
            <person name="Tapia R."/>
            <person name="Han S."/>
            <person name="Land M."/>
            <person name="Hauser L."/>
            <person name="Jeffries C.D."/>
            <person name="Han J."/>
            <person name="Pitluck S."/>
            <person name="Nolan M."/>
            <person name="Chen A."/>
            <person name="Huntemann M."/>
            <person name="Mavromatis K."/>
            <person name="Mikhailova N."/>
            <person name="Liolios K."/>
            <person name="Woyke T."/>
            <person name="Lynd L.R."/>
        </authorList>
    </citation>
    <scope>NUCLEOTIDE SEQUENCE [LARGE SCALE GENOMIC DNA]</scope>
    <source>
        <strain evidence="3">DSM 19732 / NBRC 101661 / EBR45</strain>
    </source>
</reference>
<keyword evidence="1" id="KW-0472">Membrane</keyword>
<evidence type="ECO:0000313" key="3">
    <source>
        <dbReference type="Proteomes" id="UP000005435"/>
    </source>
</evidence>
<name>G8LUV9_ACECE</name>
<protein>
    <submittedName>
        <fullName evidence="2">Uncharacterized protein</fullName>
    </submittedName>
</protein>
<sequence>MKSERLIYSLGQVDDKYITEASPSERIIKNSIWIKRFSVAACFILVITIGILRLNVSNTPKRASFKTVESVPGNISSAKNSLVWHSEEELFSVWRTVIFKGTVTGIQNIEIDFNGDKEYRSIAEIEVEKVYRGNIKLGDNLSVLLPCPISINLKVEDTDIISQIKVGTTGIFMPMEYNESSIWEQKGAVLMLKDVADYGFADGRRYAFLETDTGLIFARDAYPSIEAATTLQEVENFVLKMIN</sequence>
<keyword evidence="1" id="KW-0812">Transmembrane</keyword>
<proteinExistence type="predicted"/>
<dbReference type="KEGG" id="ccl:Clocl_1882"/>
<dbReference type="STRING" id="720554.Clocl_1882"/>
<dbReference type="Proteomes" id="UP000005435">
    <property type="component" value="Chromosome"/>
</dbReference>
<dbReference type="OrthoDB" id="2356457at2"/>
<evidence type="ECO:0000313" key="2">
    <source>
        <dbReference type="EMBL" id="AEV68489.1"/>
    </source>
</evidence>
<dbReference type="HOGENOM" id="CLU_1141003_0_0_9"/>
<accession>G8LUV9</accession>
<gene>
    <name evidence="2" type="ordered locus">Clocl_1882</name>
</gene>